<dbReference type="Proteomes" id="UP000053676">
    <property type="component" value="Unassembled WGS sequence"/>
</dbReference>
<sequence>MPMLRAKLLVKEKRLSSRHLIHYLFEQNARSRVGAVEVAVDNHGISQEHHLGKSNGIGSASEKDLTRSDGEDSSGTPKKKLERKSSLPTEDEKTTSLIRKQMSEIEKEITRRSQNKNIKKLETWLLPMAMTAFEGVDLVKKVESVMSHERKLIKKTLRRK</sequence>
<feature type="region of interest" description="Disordered" evidence="1">
    <location>
        <begin position="46"/>
        <end position="98"/>
    </location>
</feature>
<dbReference type="STRING" id="51031.W2T3M0"/>
<feature type="compositionally biased region" description="Basic and acidic residues" evidence="1">
    <location>
        <begin position="61"/>
        <end position="70"/>
    </location>
</feature>
<dbReference type="EMBL" id="KI660223">
    <property type="protein sequence ID" value="ETN76498.1"/>
    <property type="molecule type" value="Genomic_DNA"/>
</dbReference>
<protein>
    <submittedName>
        <fullName evidence="2">Uncharacterized protein</fullName>
    </submittedName>
</protein>
<reference evidence="3" key="1">
    <citation type="journal article" date="2014" name="Nat. Genet.">
        <title>Genome of the human hookworm Necator americanus.</title>
        <authorList>
            <person name="Tang Y.T."/>
            <person name="Gao X."/>
            <person name="Rosa B.A."/>
            <person name="Abubucker S."/>
            <person name="Hallsworth-Pepin K."/>
            <person name="Martin J."/>
            <person name="Tyagi R."/>
            <person name="Heizer E."/>
            <person name="Zhang X."/>
            <person name="Bhonagiri-Palsikar V."/>
            <person name="Minx P."/>
            <person name="Warren W.C."/>
            <person name="Wang Q."/>
            <person name="Zhan B."/>
            <person name="Hotez P.J."/>
            <person name="Sternberg P.W."/>
            <person name="Dougall A."/>
            <person name="Gaze S.T."/>
            <person name="Mulvenna J."/>
            <person name="Sotillo J."/>
            <person name="Ranganathan S."/>
            <person name="Rabelo E.M."/>
            <person name="Wilson R.K."/>
            <person name="Felgner P.L."/>
            <person name="Bethony J."/>
            <person name="Hawdon J.M."/>
            <person name="Gasser R.B."/>
            <person name="Loukas A."/>
            <person name="Mitreva M."/>
        </authorList>
    </citation>
    <scope>NUCLEOTIDE SEQUENCE [LARGE SCALE GENOMIC DNA]</scope>
</reference>
<evidence type="ECO:0000313" key="2">
    <source>
        <dbReference type="EMBL" id="ETN76498.1"/>
    </source>
</evidence>
<gene>
    <name evidence="2" type="ORF">NECAME_03430</name>
</gene>
<dbReference type="AlphaFoldDB" id="W2T3M0"/>
<evidence type="ECO:0000313" key="3">
    <source>
        <dbReference type="Proteomes" id="UP000053676"/>
    </source>
</evidence>
<evidence type="ECO:0000256" key="1">
    <source>
        <dbReference type="SAM" id="MobiDB-lite"/>
    </source>
</evidence>
<name>W2T3M0_NECAM</name>
<dbReference type="KEGG" id="nai:NECAME_03430"/>
<dbReference type="OrthoDB" id="5877592at2759"/>
<organism evidence="2 3">
    <name type="scientific">Necator americanus</name>
    <name type="common">Human hookworm</name>
    <dbReference type="NCBI Taxonomy" id="51031"/>
    <lineage>
        <taxon>Eukaryota</taxon>
        <taxon>Metazoa</taxon>
        <taxon>Ecdysozoa</taxon>
        <taxon>Nematoda</taxon>
        <taxon>Chromadorea</taxon>
        <taxon>Rhabditida</taxon>
        <taxon>Rhabditina</taxon>
        <taxon>Rhabditomorpha</taxon>
        <taxon>Strongyloidea</taxon>
        <taxon>Ancylostomatidae</taxon>
        <taxon>Bunostominae</taxon>
        <taxon>Necator</taxon>
    </lineage>
</organism>
<keyword evidence="3" id="KW-1185">Reference proteome</keyword>
<proteinExistence type="predicted"/>
<accession>W2T3M0</accession>